<evidence type="ECO:0000256" key="7">
    <source>
        <dbReference type="SAM" id="MobiDB-lite"/>
    </source>
</evidence>
<dbReference type="EMBL" id="VBOU01000082">
    <property type="protein sequence ID" value="TMQ53715.1"/>
    <property type="molecule type" value="Genomic_DNA"/>
</dbReference>
<keyword evidence="6" id="KW-0012">Acyltransferase</keyword>
<evidence type="ECO:0000256" key="1">
    <source>
        <dbReference type="ARBA" id="ARBA00004533"/>
    </source>
</evidence>
<dbReference type="Proteomes" id="UP000319829">
    <property type="component" value="Unassembled WGS sequence"/>
</dbReference>
<keyword evidence="3" id="KW-0997">Cell inner membrane</keyword>
<evidence type="ECO:0000313" key="8">
    <source>
        <dbReference type="EMBL" id="TMQ53715.1"/>
    </source>
</evidence>
<dbReference type="Pfam" id="PF03279">
    <property type="entry name" value="Lip_A_acyltrans"/>
    <property type="match status" value="1"/>
</dbReference>
<gene>
    <name evidence="8" type="ORF">E6K74_08645</name>
    <name evidence="9" type="ORF">E6K77_00535</name>
</gene>
<dbReference type="EMBL" id="VBOX01000003">
    <property type="protein sequence ID" value="TMQ67003.1"/>
    <property type="molecule type" value="Genomic_DNA"/>
</dbReference>
<dbReference type="GO" id="GO:0016746">
    <property type="term" value="F:acyltransferase activity"/>
    <property type="evidence" value="ECO:0007669"/>
    <property type="project" value="UniProtKB-KW"/>
</dbReference>
<dbReference type="Proteomes" id="UP000317366">
    <property type="component" value="Unassembled WGS sequence"/>
</dbReference>
<comment type="caution">
    <text evidence="9">The sequence shown here is derived from an EMBL/GenBank/DDBJ whole genome shotgun (WGS) entry which is preliminary data.</text>
</comment>
<dbReference type="InterPro" id="IPR004960">
    <property type="entry name" value="LipA_acyltrans"/>
</dbReference>
<sequence length="323" mass="35381">MGWRWSQVQILSPRPLNGSVGSRPAARNPGRSRWTPIRGRSVTDLGYSVASFLVRRLPRGTIDPLLHLASDLYVLTHPRRARAVSRNLAWIWDEAGRPGPPPRARQTYRAFAGAVRDFLAHEPEQGASRVRLSERARAALRTARLSGSGIVLVSGHFGPWERALQWLAAELGGVEALAASHRLAAVDRFFVEQRARGGVRTLCSSRPVKAALERLNAGAWIAALVDRPRRSPGSQGIVPIDPGPLLLARRARALVVPGVSMIAGDGAIEIEFDRPFSLDPTAEGLDISQGIARLQEFFDAHVRAHPTQWFQWRCARSLGAPGL</sequence>
<dbReference type="GO" id="GO:0005886">
    <property type="term" value="C:plasma membrane"/>
    <property type="evidence" value="ECO:0007669"/>
    <property type="project" value="UniProtKB-SubCell"/>
</dbReference>
<evidence type="ECO:0000256" key="3">
    <source>
        <dbReference type="ARBA" id="ARBA00022519"/>
    </source>
</evidence>
<dbReference type="AlphaFoldDB" id="A0A538TTP9"/>
<reference evidence="10 11" key="1">
    <citation type="journal article" date="2019" name="Nat. Microbiol.">
        <title>Mediterranean grassland soil C-N compound turnover is dependent on rainfall and depth, and is mediated by genomically divergent microorganisms.</title>
        <authorList>
            <person name="Diamond S."/>
            <person name="Andeer P.F."/>
            <person name="Li Z."/>
            <person name="Crits-Christoph A."/>
            <person name="Burstein D."/>
            <person name="Anantharaman K."/>
            <person name="Lane K.R."/>
            <person name="Thomas B.C."/>
            <person name="Pan C."/>
            <person name="Northen T.R."/>
            <person name="Banfield J.F."/>
        </authorList>
    </citation>
    <scope>NUCLEOTIDE SEQUENCE [LARGE SCALE GENOMIC DNA]</scope>
    <source>
        <strain evidence="8">WS_4</strain>
        <strain evidence="9">WS_7</strain>
    </source>
</reference>
<accession>A0A538TTP9</accession>
<evidence type="ECO:0008006" key="12">
    <source>
        <dbReference type="Google" id="ProtNLM"/>
    </source>
</evidence>
<evidence type="ECO:0000313" key="11">
    <source>
        <dbReference type="Proteomes" id="UP000319829"/>
    </source>
</evidence>
<keyword evidence="2" id="KW-1003">Cell membrane</keyword>
<evidence type="ECO:0000256" key="6">
    <source>
        <dbReference type="ARBA" id="ARBA00023315"/>
    </source>
</evidence>
<organism evidence="9 10">
    <name type="scientific">Eiseniibacteriota bacterium</name>
    <dbReference type="NCBI Taxonomy" id="2212470"/>
    <lineage>
        <taxon>Bacteria</taxon>
        <taxon>Candidatus Eiseniibacteriota</taxon>
    </lineage>
</organism>
<evidence type="ECO:0000313" key="9">
    <source>
        <dbReference type="EMBL" id="TMQ67003.1"/>
    </source>
</evidence>
<evidence type="ECO:0000256" key="2">
    <source>
        <dbReference type="ARBA" id="ARBA00022475"/>
    </source>
</evidence>
<proteinExistence type="predicted"/>
<feature type="region of interest" description="Disordered" evidence="7">
    <location>
        <begin position="14"/>
        <end position="35"/>
    </location>
</feature>
<dbReference type="PANTHER" id="PTHR30606">
    <property type="entry name" value="LIPID A BIOSYNTHESIS LAUROYL ACYLTRANSFERASE"/>
    <property type="match status" value="1"/>
</dbReference>
<comment type="subcellular location">
    <subcellularLocation>
        <location evidence="1">Cell inner membrane</location>
    </subcellularLocation>
</comment>
<evidence type="ECO:0000313" key="10">
    <source>
        <dbReference type="Proteomes" id="UP000317366"/>
    </source>
</evidence>
<dbReference type="PANTHER" id="PTHR30606:SF10">
    <property type="entry name" value="PHOSPHATIDYLINOSITOL MANNOSIDE ACYLTRANSFERASE"/>
    <property type="match status" value="1"/>
</dbReference>
<dbReference type="GO" id="GO:0009247">
    <property type="term" value="P:glycolipid biosynthetic process"/>
    <property type="evidence" value="ECO:0007669"/>
    <property type="project" value="UniProtKB-ARBA"/>
</dbReference>
<protein>
    <recommendedName>
        <fullName evidence="12">Lysophospholipid acyltransferase family protein</fullName>
    </recommendedName>
</protein>
<keyword evidence="4" id="KW-0808">Transferase</keyword>
<evidence type="ECO:0000256" key="5">
    <source>
        <dbReference type="ARBA" id="ARBA00023136"/>
    </source>
</evidence>
<keyword evidence="5" id="KW-0472">Membrane</keyword>
<name>A0A538TTP9_UNCEI</name>
<evidence type="ECO:0000256" key="4">
    <source>
        <dbReference type="ARBA" id="ARBA00022679"/>
    </source>
</evidence>